<comment type="caution">
    <text evidence="3">The sequence shown here is derived from an EMBL/GenBank/DDBJ whole genome shotgun (WGS) entry which is preliminary data.</text>
</comment>
<feature type="domain" description="Aminoglycoside phosphotransferase" evidence="2">
    <location>
        <begin position="45"/>
        <end position="303"/>
    </location>
</feature>
<evidence type="ECO:0000313" key="4">
    <source>
        <dbReference type="Proteomes" id="UP000247702"/>
    </source>
</evidence>
<dbReference type="PANTHER" id="PTHR21310:SF13">
    <property type="entry name" value="AMINOGLYCOSIDE PHOSPHOTRANSFERASE DOMAIN-CONTAINING PROTEIN"/>
    <property type="match status" value="1"/>
</dbReference>
<dbReference type="InterPro" id="IPR051678">
    <property type="entry name" value="AGP_Transferase"/>
</dbReference>
<accession>A0A2Z6SCB4</accession>
<dbReference type="Pfam" id="PF01636">
    <property type="entry name" value="APH"/>
    <property type="match status" value="1"/>
</dbReference>
<evidence type="ECO:0000313" key="3">
    <source>
        <dbReference type="EMBL" id="GBC02319.1"/>
    </source>
</evidence>
<dbReference type="SUPFAM" id="SSF56112">
    <property type="entry name" value="Protein kinase-like (PK-like)"/>
    <property type="match status" value="1"/>
</dbReference>
<dbReference type="STRING" id="94130.A0A2Z6SCB4"/>
<feature type="region of interest" description="Disordered" evidence="1">
    <location>
        <begin position="1"/>
        <end position="20"/>
    </location>
</feature>
<dbReference type="InterPro" id="IPR002575">
    <property type="entry name" value="Aminoglycoside_PTrfase"/>
</dbReference>
<evidence type="ECO:0000259" key="2">
    <source>
        <dbReference type="Pfam" id="PF01636"/>
    </source>
</evidence>
<evidence type="ECO:0000256" key="1">
    <source>
        <dbReference type="SAM" id="MobiDB-lite"/>
    </source>
</evidence>
<sequence>MDNENNEIENFRSSSSDDDEPALDLDLNALQQLASSRLDRHCVHARRLTKGLYNEIYLLQFEAGPDCIARLSCDLTHPAAKFASEVATMKYVAQNTSIKVPEVYDWDGTVHNPIKIPYILMERIPGQHLYRVWDELTVEKKKCVLSQIVDTLLELWTKCQFEEIGCLYMDFVSTMTSTFRIGPIVDPVFYIRGRNAISSFTGPFRSMQELFDALIQKEKKFFEIHVQELTKKKKINQITKVENLIKLMTSLQSKLFIPFDKSIDQKPFVLVHGDFDAQNILVERDEIKVVGIIDWEFSRTGTLWNLCQYPIWIQEVEEPFRVLNDLELQESREKQKLREFFHGEMVAKLGSRSGQILEMKNRDLRIEKLEDMFTYMVHSFAGLQGLLKSFFYRYGPELTNVHFDDPIIEYFWEIIKYKVQIPSKRVITYLLSKEELLLNRIMEEVPIDYIASVYYELKSNDYNFSWQQASTIAFHMWKNENKDNPQFMNIDL</sequence>
<dbReference type="InterPro" id="IPR011009">
    <property type="entry name" value="Kinase-like_dom_sf"/>
</dbReference>
<proteinExistence type="predicted"/>
<reference evidence="3 4" key="1">
    <citation type="submission" date="2017-11" db="EMBL/GenBank/DDBJ databases">
        <title>The genome of Rhizophagus clarus HR1 reveals common genetic basis of auxotrophy among arbuscular mycorrhizal fungi.</title>
        <authorList>
            <person name="Kobayashi Y."/>
        </authorList>
    </citation>
    <scope>NUCLEOTIDE SEQUENCE [LARGE SCALE GENOMIC DNA]</scope>
    <source>
        <strain evidence="3 4">HR1</strain>
    </source>
</reference>
<dbReference type="AlphaFoldDB" id="A0A2Z6SCB4"/>
<keyword evidence="4" id="KW-1185">Reference proteome</keyword>
<dbReference type="EMBL" id="BEXD01003823">
    <property type="protein sequence ID" value="GBC02319.1"/>
    <property type="molecule type" value="Genomic_DNA"/>
</dbReference>
<gene>
    <name evidence="3" type="ORF">RclHR1_04570006</name>
</gene>
<dbReference type="Proteomes" id="UP000247702">
    <property type="component" value="Unassembled WGS sequence"/>
</dbReference>
<name>A0A2Z6SCB4_9GLOM</name>
<protein>
    <recommendedName>
        <fullName evidence="2">Aminoglycoside phosphotransferase domain-containing protein</fullName>
    </recommendedName>
</protein>
<dbReference type="PANTHER" id="PTHR21310">
    <property type="entry name" value="AMINOGLYCOSIDE PHOSPHOTRANSFERASE-RELATED-RELATED"/>
    <property type="match status" value="1"/>
</dbReference>
<dbReference type="Gene3D" id="3.90.1200.10">
    <property type="match status" value="1"/>
</dbReference>
<organism evidence="3 4">
    <name type="scientific">Rhizophagus clarus</name>
    <dbReference type="NCBI Taxonomy" id="94130"/>
    <lineage>
        <taxon>Eukaryota</taxon>
        <taxon>Fungi</taxon>
        <taxon>Fungi incertae sedis</taxon>
        <taxon>Mucoromycota</taxon>
        <taxon>Glomeromycotina</taxon>
        <taxon>Glomeromycetes</taxon>
        <taxon>Glomerales</taxon>
        <taxon>Glomeraceae</taxon>
        <taxon>Rhizophagus</taxon>
    </lineage>
</organism>